<sequence length="181" mass="19829">MATQLSKSAFVAPILIATPNPCKISAEESPTKCKPTTFSLAPWVINLYDTGDFSVNMAYLGFRETDGPGFRVGEHHRWDVFVVLLLVFVDFWTEQSVGQFSTSSDGNWRQLDTANNVTQRVDVLLCGVLVFVDDNLVAGVDFDTNVLKTQAEEGSSTDSPDHLVHNDGLTSVQIDLLGAVF</sequence>
<dbReference type="EMBL" id="JAEUBG010000056">
    <property type="protein sequence ID" value="KAH3688915.1"/>
    <property type="molecule type" value="Genomic_DNA"/>
</dbReference>
<reference evidence="1" key="2">
    <citation type="submission" date="2021-01" db="EMBL/GenBank/DDBJ databases">
        <authorList>
            <person name="Schikora-Tamarit M.A."/>
        </authorList>
    </citation>
    <scope>NUCLEOTIDE SEQUENCE</scope>
    <source>
        <strain evidence="1">CBS2887</strain>
    </source>
</reference>
<name>A0A9P8QHP9_WICPI</name>
<organism evidence="1 2">
    <name type="scientific">Wickerhamomyces pijperi</name>
    <name type="common">Yeast</name>
    <name type="synonym">Pichia pijperi</name>
    <dbReference type="NCBI Taxonomy" id="599730"/>
    <lineage>
        <taxon>Eukaryota</taxon>
        <taxon>Fungi</taxon>
        <taxon>Dikarya</taxon>
        <taxon>Ascomycota</taxon>
        <taxon>Saccharomycotina</taxon>
        <taxon>Saccharomycetes</taxon>
        <taxon>Phaffomycetales</taxon>
        <taxon>Wickerhamomycetaceae</taxon>
        <taxon>Wickerhamomyces</taxon>
    </lineage>
</organism>
<evidence type="ECO:0000313" key="2">
    <source>
        <dbReference type="Proteomes" id="UP000774326"/>
    </source>
</evidence>
<dbReference type="AlphaFoldDB" id="A0A9P8QHP9"/>
<reference evidence="1" key="1">
    <citation type="journal article" date="2021" name="Open Biol.">
        <title>Shared evolutionary footprints suggest mitochondrial oxidative damage underlies multiple complex I losses in fungi.</title>
        <authorList>
            <person name="Schikora-Tamarit M.A."/>
            <person name="Marcet-Houben M."/>
            <person name="Nosek J."/>
            <person name="Gabaldon T."/>
        </authorList>
    </citation>
    <scope>NUCLEOTIDE SEQUENCE</scope>
    <source>
        <strain evidence="1">CBS2887</strain>
    </source>
</reference>
<protein>
    <submittedName>
        <fullName evidence="1">Uncharacterized protein</fullName>
    </submittedName>
</protein>
<accession>A0A9P8QHP9</accession>
<gene>
    <name evidence="1" type="ORF">WICPIJ_000088</name>
</gene>
<proteinExistence type="predicted"/>
<comment type="caution">
    <text evidence="1">The sequence shown here is derived from an EMBL/GenBank/DDBJ whole genome shotgun (WGS) entry which is preliminary data.</text>
</comment>
<dbReference type="Proteomes" id="UP000774326">
    <property type="component" value="Unassembled WGS sequence"/>
</dbReference>
<keyword evidence="2" id="KW-1185">Reference proteome</keyword>
<evidence type="ECO:0000313" key="1">
    <source>
        <dbReference type="EMBL" id="KAH3688915.1"/>
    </source>
</evidence>